<dbReference type="CDD" id="cd14688">
    <property type="entry name" value="bZIP_YAP"/>
    <property type="match status" value="1"/>
</dbReference>
<comment type="subcellular location">
    <subcellularLocation>
        <location evidence="1">Nucleus</location>
    </subcellularLocation>
</comment>
<dbReference type="EMBL" id="MU858098">
    <property type="protein sequence ID" value="KAK4214168.1"/>
    <property type="molecule type" value="Genomic_DNA"/>
</dbReference>
<dbReference type="Pfam" id="PF00170">
    <property type="entry name" value="bZIP_1"/>
    <property type="match status" value="1"/>
</dbReference>
<evidence type="ECO:0000256" key="2">
    <source>
        <dbReference type="ARBA" id="ARBA00023242"/>
    </source>
</evidence>
<keyword evidence="2" id="KW-0539">Nucleus</keyword>
<evidence type="ECO:0000256" key="1">
    <source>
        <dbReference type="ARBA" id="ARBA00004123"/>
    </source>
</evidence>
<dbReference type="PROSITE" id="PS50217">
    <property type="entry name" value="BZIP"/>
    <property type="match status" value="1"/>
</dbReference>
<evidence type="ECO:0000259" key="4">
    <source>
        <dbReference type="PROSITE" id="PS50217"/>
    </source>
</evidence>
<evidence type="ECO:0000313" key="5">
    <source>
        <dbReference type="EMBL" id="KAK4214168.1"/>
    </source>
</evidence>
<dbReference type="PANTHER" id="PTHR40621">
    <property type="entry name" value="TRANSCRIPTION FACTOR KAPC-RELATED"/>
    <property type="match status" value="1"/>
</dbReference>
<dbReference type="GO" id="GO:0000976">
    <property type="term" value="F:transcription cis-regulatory region binding"/>
    <property type="evidence" value="ECO:0007669"/>
    <property type="project" value="InterPro"/>
</dbReference>
<dbReference type="InterPro" id="IPR004827">
    <property type="entry name" value="bZIP"/>
</dbReference>
<feature type="domain" description="BZIP" evidence="4">
    <location>
        <begin position="126"/>
        <end position="182"/>
    </location>
</feature>
<feature type="compositionally biased region" description="Basic residues" evidence="3">
    <location>
        <begin position="112"/>
        <end position="122"/>
    </location>
</feature>
<feature type="region of interest" description="Disordered" evidence="3">
    <location>
        <begin position="183"/>
        <end position="204"/>
    </location>
</feature>
<organism evidence="5 6">
    <name type="scientific">Rhypophila decipiens</name>
    <dbReference type="NCBI Taxonomy" id="261697"/>
    <lineage>
        <taxon>Eukaryota</taxon>
        <taxon>Fungi</taxon>
        <taxon>Dikarya</taxon>
        <taxon>Ascomycota</taxon>
        <taxon>Pezizomycotina</taxon>
        <taxon>Sordariomycetes</taxon>
        <taxon>Sordariomycetidae</taxon>
        <taxon>Sordariales</taxon>
        <taxon>Naviculisporaceae</taxon>
        <taxon>Rhypophila</taxon>
    </lineage>
</organism>
<keyword evidence="6" id="KW-1185">Reference proteome</keyword>
<dbReference type="SMART" id="SM00338">
    <property type="entry name" value="BRLZ"/>
    <property type="match status" value="1"/>
</dbReference>
<name>A0AAN6Y8P4_9PEZI</name>
<evidence type="ECO:0000256" key="3">
    <source>
        <dbReference type="SAM" id="MobiDB-lite"/>
    </source>
</evidence>
<feature type="region of interest" description="Disordered" evidence="3">
    <location>
        <begin position="1"/>
        <end position="22"/>
    </location>
</feature>
<gene>
    <name evidence="5" type="ORF">QBC37DRAFT_462533</name>
</gene>
<feature type="compositionally biased region" description="Basic and acidic residues" evidence="3">
    <location>
        <begin position="129"/>
        <end position="147"/>
    </location>
</feature>
<protein>
    <recommendedName>
        <fullName evidence="4">BZIP domain-containing protein</fullName>
    </recommendedName>
</protein>
<feature type="region of interest" description="Disordered" evidence="3">
    <location>
        <begin position="97"/>
        <end position="147"/>
    </location>
</feature>
<dbReference type="PANTHER" id="PTHR40621:SF6">
    <property type="entry name" value="AP-1-LIKE TRANSCRIPTION FACTOR YAP1-RELATED"/>
    <property type="match status" value="1"/>
</dbReference>
<dbReference type="GO" id="GO:0001228">
    <property type="term" value="F:DNA-binding transcription activator activity, RNA polymerase II-specific"/>
    <property type="evidence" value="ECO:0007669"/>
    <property type="project" value="TreeGrafter"/>
</dbReference>
<dbReference type="SUPFAM" id="SSF57959">
    <property type="entry name" value="Leucine zipper domain"/>
    <property type="match status" value="1"/>
</dbReference>
<dbReference type="InterPro" id="IPR046347">
    <property type="entry name" value="bZIP_sf"/>
</dbReference>
<dbReference type="GO" id="GO:0090575">
    <property type="term" value="C:RNA polymerase II transcription regulator complex"/>
    <property type="evidence" value="ECO:0007669"/>
    <property type="project" value="TreeGrafter"/>
</dbReference>
<comment type="caution">
    <text evidence="5">The sequence shown here is derived from an EMBL/GenBank/DDBJ whole genome shotgun (WGS) entry which is preliminary data.</text>
</comment>
<evidence type="ECO:0000313" key="6">
    <source>
        <dbReference type="Proteomes" id="UP001301769"/>
    </source>
</evidence>
<reference evidence="5" key="2">
    <citation type="submission" date="2023-05" db="EMBL/GenBank/DDBJ databases">
        <authorList>
            <consortium name="Lawrence Berkeley National Laboratory"/>
            <person name="Steindorff A."/>
            <person name="Hensen N."/>
            <person name="Bonometti L."/>
            <person name="Westerberg I."/>
            <person name="Brannstrom I.O."/>
            <person name="Guillou S."/>
            <person name="Cros-Aarteil S."/>
            <person name="Calhoun S."/>
            <person name="Haridas S."/>
            <person name="Kuo A."/>
            <person name="Mondo S."/>
            <person name="Pangilinan J."/>
            <person name="Riley R."/>
            <person name="Labutti K."/>
            <person name="Andreopoulos B."/>
            <person name="Lipzen A."/>
            <person name="Chen C."/>
            <person name="Yanf M."/>
            <person name="Daum C."/>
            <person name="Ng V."/>
            <person name="Clum A."/>
            <person name="Ohm R."/>
            <person name="Martin F."/>
            <person name="Silar P."/>
            <person name="Natvig D."/>
            <person name="Lalanne C."/>
            <person name="Gautier V."/>
            <person name="Ament-Velasquez S.L."/>
            <person name="Kruys A."/>
            <person name="Hutchinson M.I."/>
            <person name="Powell A.J."/>
            <person name="Barry K."/>
            <person name="Miller A.N."/>
            <person name="Grigoriev I.V."/>
            <person name="Debuchy R."/>
            <person name="Gladieux P."/>
            <person name="Thoren M.H."/>
            <person name="Johannesson H."/>
        </authorList>
    </citation>
    <scope>NUCLEOTIDE SEQUENCE</scope>
    <source>
        <strain evidence="5">PSN293</strain>
    </source>
</reference>
<proteinExistence type="predicted"/>
<dbReference type="Gene3D" id="1.20.5.170">
    <property type="match status" value="1"/>
</dbReference>
<dbReference type="AlphaFoldDB" id="A0AAN6Y8P4"/>
<reference evidence="5" key="1">
    <citation type="journal article" date="2023" name="Mol. Phylogenet. Evol.">
        <title>Genome-scale phylogeny and comparative genomics of the fungal order Sordariales.</title>
        <authorList>
            <person name="Hensen N."/>
            <person name="Bonometti L."/>
            <person name="Westerberg I."/>
            <person name="Brannstrom I.O."/>
            <person name="Guillou S."/>
            <person name="Cros-Aarteil S."/>
            <person name="Calhoun S."/>
            <person name="Haridas S."/>
            <person name="Kuo A."/>
            <person name="Mondo S."/>
            <person name="Pangilinan J."/>
            <person name="Riley R."/>
            <person name="LaButti K."/>
            <person name="Andreopoulos B."/>
            <person name="Lipzen A."/>
            <person name="Chen C."/>
            <person name="Yan M."/>
            <person name="Daum C."/>
            <person name="Ng V."/>
            <person name="Clum A."/>
            <person name="Steindorff A."/>
            <person name="Ohm R.A."/>
            <person name="Martin F."/>
            <person name="Silar P."/>
            <person name="Natvig D.O."/>
            <person name="Lalanne C."/>
            <person name="Gautier V."/>
            <person name="Ament-Velasquez S.L."/>
            <person name="Kruys A."/>
            <person name="Hutchinson M.I."/>
            <person name="Powell A.J."/>
            <person name="Barry K."/>
            <person name="Miller A.N."/>
            <person name="Grigoriev I.V."/>
            <person name="Debuchy R."/>
            <person name="Gladieux P."/>
            <person name="Hiltunen Thoren M."/>
            <person name="Johannesson H."/>
        </authorList>
    </citation>
    <scope>NUCLEOTIDE SEQUENCE</scope>
    <source>
        <strain evidence="5">PSN293</strain>
    </source>
</reference>
<sequence length="204" mass="22343">MSYTPNDASQWSTGGDDQASYAVPTTMGYDVSYLPATTGSWTTTGMEMTSSSAFPDPMYSSYMGTSDNTGDYVSSYQYASAGSLTDDQNQYMYQYDQEGEAQEASEEESSSKKKGGKKRAPRKYTSEQMAKRREQNRKAQRVYRDRKDQRIKELEEQLAATSQQTEVISSAIEALRAEHAALTGGSSSVAGYPAYGGYPPATGI</sequence>
<feature type="compositionally biased region" description="Polar residues" evidence="3">
    <location>
        <begin position="1"/>
        <end position="15"/>
    </location>
</feature>
<feature type="compositionally biased region" description="Acidic residues" evidence="3">
    <location>
        <begin position="97"/>
        <end position="108"/>
    </location>
</feature>
<feature type="compositionally biased region" description="Low complexity" evidence="3">
    <location>
        <begin position="184"/>
        <end position="204"/>
    </location>
</feature>
<accession>A0AAN6Y8P4</accession>
<dbReference type="InterPro" id="IPR050936">
    <property type="entry name" value="AP-1-like"/>
</dbReference>
<dbReference type="Proteomes" id="UP001301769">
    <property type="component" value="Unassembled WGS sequence"/>
</dbReference>